<feature type="transmembrane region" description="Helical" evidence="3">
    <location>
        <begin position="117"/>
        <end position="135"/>
    </location>
</feature>
<keyword evidence="4" id="KW-0132">Cell division</keyword>
<keyword evidence="3" id="KW-0812">Transmembrane</keyword>
<proteinExistence type="predicted"/>
<keyword evidence="4" id="KW-0131">Cell cycle</keyword>
<organism evidence="4 5">
    <name type="scientific">Streptomonospora nanhaiensis</name>
    <dbReference type="NCBI Taxonomy" id="1323731"/>
    <lineage>
        <taxon>Bacteria</taxon>
        <taxon>Bacillati</taxon>
        <taxon>Actinomycetota</taxon>
        <taxon>Actinomycetes</taxon>
        <taxon>Streptosporangiales</taxon>
        <taxon>Nocardiopsidaceae</taxon>
        <taxon>Streptomonospora</taxon>
    </lineage>
</organism>
<comment type="caution">
    <text evidence="4">The sequence shown here is derived from an EMBL/GenBank/DDBJ whole genome shotgun (WGS) entry which is preliminary data.</text>
</comment>
<keyword evidence="3" id="KW-1133">Transmembrane helix</keyword>
<dbReference type="Proteomes" id="UP000575985">
    <property type="component" value="Unassembled WGS sequence"/>
</dbReference>
<keyword evidence="5" id="KW-1185">Reference proteome</keyword>
<feature type="coiled-coil region" evidence="1">
    <location>
        <begin position="138"/>
        <end position="168"/>
    </location>
</feature>
<name>A0A853BMA4_9ACTN</name>
<dbReference type="AlphaFoldDB" id="A0A853BMA4"/>
<evidence type="ECO:0000313" key="4">
    <source>
        <dbReference type="EMBL" id="NYI96130.1"/>
    </source>
</evidence>
<feature type="compositionally biased region" description="Gly residues" evidence="2">
    <location>
        <begin position="89"/>
        <end position="106"/>
    </location>
</feature>
<dbReference type="GO" id="GO:0051301">
    <property type="term" value="P:cell division"/>
    <property type="evidence" value="ECO:0007669"/>
    <property type="project" value="UniProtKB-KW"/>
</dbReference>
<evidence type="ECO:0000256" key="1">
    <source>
        <dbReference type="SAM" id="Coils"/>
    </source>
</evidence>
<dbReference type="InterPro" id="IPR007060">
    <property type="entry name" value="FtsL/DivIC"/>
</dbReference>
<evidence type="ECO:0000256" key="2">
    <source>
        <dbReference type="SAM" id="MobiDB-lite"/>
    </source>
</evidence>
<gene>
    <name evidence="4" type="ORF">HNR12_002407</name>
</gene>
<sequence length="240" mass="25226">MPEVPEQPRRPRPKKARPPASGAAERAARPGREPAPAARGKRDTAARKAAAPRRGAAEPAAGGGRRPPGKGGSGGGSGGGKSGKPGKSGASGGAGTPGGSGGGARGGRPRPALTSRAAILALVICVIALSLAYPLREYLAQRARIAELREEQARAQQSVEQLRERREQLQDPTFIERAARTRLHYQYPGERAYVVVSQDDEQEEQQAEGTGEPWFTRLWLSVLEADRPQGSGGDPGGRPR</sequence>
<protein>
    <submittedName>
        <fullName evidence="4">Cell division protein FtsB</fullName>
    </submittedName>
</protein>
<dbReference type="Pfam" id="PF04977">
    <property type="entry name" value="DivIC"/>
    <property type="match status" value="1"/>
</dbReference>
<reference evidence="4 5" key="1">
    <citation type="submission" date="2020-07" db="EMBL/GenBank/DDBJ databases">
        <title>Sequencing the genomes of 1000 actinobacteria strains.</title>
        <authorList>
            <person name="Klenk H.-P."/>
        </authorList>
    </citation>
    <scope>NUCLEOTIDE SEQUENCE [LARGE SCALE GENOMIC DNA]</scope>
    <source>
        <strain evidence="4 5">DSM 45927</strain>
    </source>
</reference>
<keyword evidence="3" id="KW-0472">Membrane</keyword>
<keyword evidence="1" id="KW-0175">Coiled coil</keyword>
<feature type="compositionally biased region" description="Gly residues" evidence="2">
    <location>
        <begin position="61"/>
        <end position="83"/>
    </location>
</feature>
<evidence type="ECO:0000313" key="5">
    <source>
        <dbReference type="Proteomes" id="UP000575985"/>
    </source>
</evidence>
<feature type="region of interest" description="Disordered" evidence="2">
    <location>
        <begin position="1"/>
        <end position="111"/>
    </location>
</feature>
<evidence type="ECO:0000256" key="3">
    <source>
        <dbReference type="SAM" id="Phobius"/>
    </source>
</evidence>
<feature type="compositionally biased region" description="Low complexity" evidence="2">
    <location>
        <begin position="47"/>
        <end position="60"/>
    </location>
</feature>
<accession>A0A853BMA4</accession>
<dbReference type="RefSeq" id="WP_179767545.1">
    <property type="nucleotide sequence ID" value="NZ_JACCFO010000001.1"/>
</dbReference>
<dbReference type="EMBL" id="JACCFO010000001">
    <property type="protein sequence ID" value="NYI96130.1"/>
    <property type="molecule type" value="Genomic_DNA"/>
</dbReference>